<protein>
    <submittedName>
        <fullName evidence="1">Uncharacterized protein</fullName>
    </submittedName>
</protein>
<dbReference type="AlphaFoldDB" id="A0A556TUB3"/>
<dbReference type="Proteomes" id="UP000319801">
    <property type="component" value="Unassembled WGS sequence"/>
</dbReference>
<sequence>MLKLDADPGLSDIELISIRSGSMPQKPALGKVPVLSQTLRKYKSLNRINYLPVAGPSQCRNTRGFVILKSLLRAISMTLRDFNSFL</sequence>
<evidence type="ECO:0000313" key="1">
    <source>
        <dbReference type="EMBL" id="TSK72077.1"/>
    </source>
</evidence>
<accession>A0A556TUB3</accession>
<organism evidence="1 2">
    <name type="scientific">Bagarius yarrelli</name>
    <name type="common">Goonch</name>
    <name type="synonym">Bagrus yarrelli</name>
    <dbReference type="NCBI Taxonomy" id="175774"/>
    <lineage>
        <taxon>Eukaryota</taxon>
        <taxon>Metazoa</taxon>
        <taxon>Chordata</taxon>
        <taxon>Craniata</taxon>
        <taxon>Vertebrata</taxon>
        <taxon>Euteleostomi</taxon>
        <taxon>Actinopterygii</taxon>
        <taxon>Neopterygii</taxon>
        <taxon>Teleostei</taxon>
        <taxon>Ostariophysi</taxon>
        <taxon>Siluriformes</taxon>
        <taxon>Sisoridae</taxon>
        <taxon>Sisorinae</taxon>
        <taxon>Bagarius</taxon>
    </lineage>
</organism>
<name>A0A556TUB3_BAGYA</name>
<evidence type="ECO:0000313" key="2">
    <source>
        <dbReference type="Proteomes" id="UP000319801"/>
    </source>
</evidence>
<comment type="caution">
    <text evidence="1">The sequence shown here is derived from an EMBL/GenBank/DDBJ whole genome shotgun (WGS) entry which is preliminary data.</text>
</comment>
<reference evidence="1 2" key="1">
    <citation type="journal article" date="2019" name="Genome Biol. Evol.">
        <title>Whole-Genome Sequencing of the Giant Devil Catfish, Bagarius yarrelli.</title>
        <authorList>
            <person name="Jiang W."/>
            <person name="Lv Y."/>
            <person name="Cheng L."/>
            <person name="Yang K."/>
            <person name="Chao B."/>
            <person name="Wang X."/>
            <person name="Li Y."/>
            <person name="Pan X."/>
            <person name="You X."/>
            <person name="Zhang Y."/>
            <person name="Yang J."/>
            <person name="Li J."/>
            <person name="Zhang X."/>
            <person name="Liu S."/>
            <person name="Sun C."/>
            <person name="Yang J."/>
            <person name="Shi Q."/>
        </authorList>
    </citation>
    <scope>NUCLEOTIDE SEQUENCE [LARGE SCALE GENOMIC DNA]</scope>
    <source>
        <strain evidence="1">JWS20170419001</strain>
        <tissue evidence="1">Muscle</tissue>
    </source>
</reference>
<dbReference type="EMBL" id="VCAZ01000019">
    <property type="protein sequence ID" value="TSK72077.1"/>
    <property type="molecule type" value="Genomic_DNA"/>
</dbReference>
<proteinExistence type="predicted"/>
<keyword evidence="2" id="KW-1185">Reference proteome</keyword>
<gene>
    <name evidence="1" type="ORF">Baya_3061</name>
</gene>